<keyword evidence="1" id="KW-1133">Transmembrane helix</keyword>
<keyword evidence="1" id="KW-0472">Membrane</keyword>
<organism evidence="2 3">
    <name type="scientific">Chamaesiphon polymorphus CCALA 037</name>
    <dbReference type="NCBI Taxonomy" id="2107692"/>
    <lineage>
        <taxon>Bacteria</taxon>
        <taxon>Bacillati</taxon>
        <taxon>Cyanobacteriota</taxon>
        <taxon>Cyanophyceae</taxon>
        <taxon>Gomontiellales</taxon>
        <taxon>Chamaesiphonaceae</taxon>
        <taxon>Chamaesiphon</taxon>
    </lineage>
</organism>
<gene>
    <name evidence="2" type="ORF">C7B77_17900</name>
</gene>
<evidence type="ECO:0000256" key="1">
    <source>
        <dbReference type="SAM" id="Phobius"/>
    </source>
</evidence>
<sequence>MQIQAIEIGLVSDLGILIPVVNSIYQFTVNTDRIVNLAPQSDHQIGLSLMSKLDPSVRLLHLMLRAQHYARKESSDTGYAMMLVSIVTILIFSLLAAYLAITNISKSATTANVEANSTFYAAESGLNQRSDVVRQKFVNYATPNGVSPGAVSGSIAGPNNMAFCLDSDPANDGSGDFACQKIELNYKHAIGTTVGRDADGKSLSASNFANNVKYTAYSFVSDRTIYIDPVRRIPQVQTIPAGQLYAGLNAQEYRYTIFSMATSRQPQDLDARAMTVLEMSFRSRNIPLFQFAAFYNGDLEMNSTSQMDINGRVHTNANLYIQPTPIGTETTRLLGQVTAANSIYNRVDASAIARYGDTQVLLTGDPDNPYDPANTYEKFPPYDATRTIPLTPPEIAKFNRRVLDGAAGATVLQVPQPGFLRKRDADGNIGEYYGKADLRLEMVPKRAAGNVPFNFTSIKDGGSGGSCTGFEISTGRQGASLKCVRMSEGQLRSLMQPVMSKVVSNEERARLCPTVAVNHNPSLLSERRVLRALQVAIAAQNTPVPLDRLNLPLSDPANASISSIATSLESTLNTAQSPAQLAGAVGGCFLPAPIQVLTGSGVANSNYTWQSSYFDRREERWIGMLQTNIDSLTMWNRDGLYVDRDNNITTNDATTTTQHTAAFNGGNNGSIYDTNNLLFIRAAANPTAATGSFQKLGLAASDLTEGGLVYHATVSDDLDGDGTADLTVDSADNLRNYADGKRRSSYGFAFSGGVNLPGPMTVVTDRGLYVQGDYNSFAGNVAKQPAATIGDTITVLSNNCADPNTRMLNCGVITATQNAVETTVNAAFLSYTDRSNGNIGSSGFPTIKEYSGGLNNYMRMVENWTGQRFNYTGSFVSLGAPQEYSGAYRSGSSAGSAFAPGASYYGVPIRNFRYEVNFNAFDRLPPLTPRVIYLQQETFKRSYN</sequence>
<dbReference type="EMBL" id="PVWO01000252">
    <property type="protein sequence ID" value="PSB54535.1"/>
    <property type="molecule type" value="Genomic_DNA"/>
</dbReference>
<accession>A0A2T1GB61</accession>
<protein>
    <recommendedName>
        <fullName evidence="4">Type 4 fimbrial biogenesis protein PilX N-terminal domain-containing protein</fullName>
    </recommendedName>
</protein>
<dbReference type="AlphaFoldDB" id="A0A2T1GB61"/>
<evidence type="ECO:0000313" key="3">
    <source>
        <dbReference type="Proteomes" id="UP000238937"/>
    </source>
</evidence>
<evidence type="ECO:0008006" key="4">
    <source>
        <dbReference type="Google" id="ProtNLM"/>
    </source>
</evidence>
<feature type="transmembrane region" description="Helical" evidence="1">
    <location>
        <begin position="79"/>
        <end position="101"/>
    </location>
</feature>
<dbReference type="Proteomes" id="UP000238937">
    <property type="component" value="Unassembled WGS sequence"/>
</dbReference>
<proteinExistence type="predicted"/>
<keyword evidence="1" id="KW-0812">Transmembrane</keyword>
<comment type="caution">
    <text evidence="2">The sequence shown here is derived from an EMBL/GenBank/DDBJ whole genome shotgun (WGS) entry which is preliminary data.</text>
</comment>
<keyword evidence="3" id="KW-1185">Reference proteome</keyword>
<evidence type="ECO:0000313" key="2">
    <source>
        <dbReference type="EMBL" id="PSB54535.1"/>
    </source>
</evidence>
<name>A0A2T1GB61_9CYAN</name>
<reference evidence="2 3" key="1">
    <citation type="submission" date="2018-03" db="EMBL/GenBank/DDBJ databases">
        <title>The ancient ancestry and fast evolution of plastids.</title>
        <authorList>
            <person name="Moore K.R."/>
            <person name="Magnabosco C."/>
            <person name="Momper L."/>
            <person name="Gold D.A."/>
            <person name="Bosak T."/>
            <person name="Fournier G.P."/>
        </authorList>
    </citation>
    <scope>NUCLEOTIDE SEQUENCE [LARGE SCALE GENOMIC DNA]</scope>
    <source>
        <strain evidence="2 3">CCALA 037</strain>
    </source>
</reference>